<reference evidence="5 6" key="1">
    <citation type="submission" date="2020-08" db="EMBL/GenBank/DDBJ databases">
        <title>Genomic Encyclopedia of Type Strains, Phase IV (KMG-IV): sequencing the most valuable type-strain genomes for metagenomic binning, comparative biology and taxonomic classification.</title>
        <authorList>
            <person name="Goeker M."/>
        </authorList>
    </citation>
    <scope>NUCLEOTIDE SEQUENCE [LARGE SCALE GENOMIC DNA]</scope>
    <source>
        <strain evidence="5 6">DSM 17976</strain>
    </source>
</reference>
<dbReference type="GO" id="GO:0003677">
    <property type="term" value="F:DNA binding"/>
    <property type="evidence" value="ECO:0007669"/>
    <property type="project" value="UniProtKB-KW"/>
</dbReference>
<dbReference type="Gene3D" id="1.10.10.10">
    <property type="entry name" value="Winged helix-like DNA-binding domain superfamily/Winged helix DNA-binding domain"/>
    <property type="match status" value="1"/>
</dbReference>
<evidence type="ECO:0000256" key="3">
    <source>
        <dbReference type="ARBA" id="ARBA00023163"/>
    </source>
</evidence>
<evidence type="ECO:0000256" key="2">
    <source>
        <dbReference type="ARBA" id="ARBA00023125"/>
    </source>
</evidence>
<gene>
    <name evidence="5" type="ORF">FHS57_001143</name>
</gene>
<feature type="domain" description="HTH marR-type" evidence="4">
    <location>
        <begin position="60"/>
        <end position="190"/>
    </location>
</feature>
<dbReference type="AlphaFoldDB" id="A0A7W6EP27"/>
<dbReference type="RefSeq" id="WP_183971909.1">
    <property type="nucleotide sequence ID" value="NZ_JACIBY010000002.1"/>
</dbReference>
<dbReference type="PRINTS" id="PR00598">
    <property type="entry name" value="HTHMARR"/>
</dbReference>
<dbReference type="PROSITE" id="PS50995">
    <property type="entry name" value="HTH_MARR_2"/>
    <property type="match status" value="1"/>
</dbReference>
<protein>
    <submittedName>
        <fullName evidence="5">DNA-binding MarR family transcriptional regulator</fullName>
    </submittedName>
</protein>
<comment type="caution">
    <text evidence="5">The sequence shown here is derived from an EMBL/GenBank/DDBJ whole genome shotgun (WGS) entry which is preliminary data.</text>
</comment>
<dbReference type="EMBL" id="JACIBY010000002">
    <property type="protein sequence ID" value="MBB3837149.1"/>
    <property type="molecule type" value="Genomic_DNA"/>
</dbReference>
<dbReference type="InterPro" id="IPR036388">
    <property type="entry name" value="WH-like_DNA-bd_sf"/>
</dbReference>
<proteinExistence type="predicted"/>
<evidence type="ECO:0000313" key="6">
    <source>
        <dbReference type="Proteomes" id="UP000541352"/>
    </source>
</evidence>
<evidence type="ECO:0000259" key="4">
    <source>
        <dbReference type="PROSITE" id="PS50995"/>
    </source>
</evidence>
<dbReference type="SMART" id="SM00347">
    <property type="entry name" value="HTH_MARR"/>
    <property type="match status" value="1"/>
</dbReference>
<sequence>MNYALLQELIGHLANYEAQRSPLQRKDMEGFVAYLNQQVFAKSSDPELKFENGETVEVLLSQLVAFLYRYAKGYIKKALDSAHLITIDDFSYLAGIWQTGGCTKTEIIDMNIHEKTTGMEVIKRLLNNGLIEQTDDPKDRRSKRLLITGKGMGVLFGTFEEMRKASLIIAGTLNEAEKMQLLHLLQKLHFFHKPLFLNERETGLDGLLAMVEAAK</sequence>
<keyword evidence="2 5" id="KW-0238">DNA-binding</keyword>
<keyword evidence="6" id="KW-1185">Reference proteome</keyword>
<dbReference type="PANTHER" id="PTHR42756:SF1">
    <property type="entry name" value="TRANSCRIPTIONAL REPRESSOR OF EMRAB OPERON"/>
    <property type="match status" value="1"/>
</dbReference>
<dbReference type="InterPro" id="IPR036390">
    <property type="entry name" value="WH_DNA-bd_sf"/>
</dbReference>
<organism evidence="5 6">
    <name type="scientific">Runella defluvii</name>
    <dbReference type="NCBI Taxonomy" id="370973"/>
    <lineage>
        <taxon>Bacteria</taxon>
        <taxon>Pseudomonadati</taxon>
        <taxon>Bacteroidota</taxon>
        <taxon>Cytophagia</taxon>
        <taxon>Cytophagales</taxon>
        <taxon>Spirosomataceae</taxon>
        <taxon>Runella</taxon>
    </lineage>
</organism>
<accession>A0A7W6EP27</accession>
<dbReference type="SUPFAM" id="SSF46785">
    <property type="entry name" value="Winged helix' DNA-binding domain"/>
    <property type="match status" value="1"/>
</dbReference>
<name>A0A7W6EP27_9BACT</name>
<evidence type="ECO:0000256" key="1">
    <source>
        <dbReference type="ARBA" id="ARBA00023015"/>
    </source>
</evidence>
<dbReference type="InterPro" id="IPR000835">
    <property type="entry name" value="HTH_MarR-typ"/>
</dbReference>
<keyword evidence="1" id="KW-0805">Transcription regulation</keyword>
<dbReference type="PANTHER" id="PTHR42756">
    <property type="entry name" value="TRANSCRIPTIONAL REGULATOR, MARR"/>
    <property type="match status" value="1"/>
</dbReference>
<dbReference type="Proteomes" id="UP000541352">
    <property type="component" value="Unassembled WGS sequence"/>
</dbReference>
<evidence type="ECO:0000313" key="5">
    <source>
        <dbReference type="EMBL" id="MBB3837149.1"/>
    </source>
</evidence>
<dbReference type="GO" id="GO:0003700">
    <property type="term" value="F:DNA-binding transcription factor activity"/>
    <property type="evidence" value="ECO:0007669"/>
    <property type="project" value="InterPro"/>
</dbReference>
<dbReference type="Pfam" id="PF13463">
    <property type="entry name" value="HTH_27"/>
    <property type="match status" value="1"/>
</dbReference>
<keyword evidence="3" id="KW-0804">Transcription</keyword>